<reference evidence="2" key="1">
    <citation type="journal article" date="2019" name="Int. J. Syst. Evol. Microbiol.">
        <title>The Global Catalogue of Microorganisms (GCM) 10K type strain sequencing project: providing services to taxonomists for standard genome sequencing and annotation.</title>
        <authorList>
            <consortium name="The Broad Institute Genomics Platform"/>
            <consortium name="The Broad Institute Genome Sequencing Center for Infectious Disease"/>
            <person name="Wu L."/>
            <person name="Ma J."/>
        </authorList>
    </citation>
    <scope>NUCLEOTIDE SEQUENCE [LARGE SCALE GENOMIC DNA]</scope>
    <source>
        <strain evidence="2">CGMCC 1.16031</strain>
    </source>
</reference>
<gene>
    <name evidence="1" type="ORF">ACFP85_04155</name>
</gene>
<organism evidence="1 2">
    <name type="scientific">Pseudobowmanella zhangzhouensis</name>
    <dbReference type="NCBI Taxonomy" id="1537679"/>
    <lineage>
        <taxon>Bacteria</taxon>
        <taxon>Pseudomonadati</taxon>
        <taxon>Pseudomonadota</taxon>
        <taxon>Gammaproteobacteria</taxon>
        <taxon>Alteromonadales</taxon>
        <taxon>Alteromonadaceae</taxon>
    </lineage>
</organism>
<dbReference type="InterPro" id="IPR036736">
    <property type="entry name" value="ACP-like_sf"/>
</dbReference>
<proteinExistence type="predicted"/>
<dbReference type="EMBL" id="JBHSUS010000001">
    <property type="protein sequence ID" value="MFC6439341.1"/>
    <property type="molecule type" value="Genomic_DNA"/>
</dbReference>
<name>A0ABW1XHS8_9ALTE</name>
<protein>
    <submittedName>
        <fullName evidence="1">Acyl carrier protein</fullName>
    </submittedName>
</protein>
<dbReference type="SUPFAM" id="SSF47336">
    <property type="entry name" value="ACP-like"/>
    <property type="match status" value="1"/>
</dbReference>
<evidence type="ECO:0000313" key="2">
    <source>
        <dbReference type="Proteomes" id="UP001596364"/>
    </source>
</evidence>
<evidence type="ECO:0000313" key="1">
    <source>
        <dbReference type="EMBL" id="MFC6439341.1"/>
    </source>
</evidence>
<accession>A0ABW1XHS8</accession>
<comment type="caution">
    <text evidence="1">The sequence shown here is derived from an EMBL/GenBank/DDBJ whole genome shotgun (WGS) entry which is preliminary data.</text>
</comment>
<dbReference type="RefSeq" id="WP_165490689.1">
    <property type="nucleotide sequence ID" value="NZ_JBHSUS010000001.1"/>
</dbReference>
<dbReference type="Proteomes" id="UP001596364">
    <property type="component" value="Unassembled WGS sequence"/>
</dbReference>
<keyword evidence="2" id="KW-1185">Reference proteome</keyword>
<sequence>MSNQQTLVEAFSQGLGIDASTVNDDLAYNTIPQWDSTAHMILISELESRFDVMLDTDDIIDMSSVAKAKEILAKHGVPF</sequence>
<dbReference type="Gene3D" id="1.10.1200.10">
    <property type="entry name" value="ACP-like"/>
    <property type="match status" value="1"/>
</dbReference>